<accession>A0ABV4CDY5</accession>
<keyword evidence="8" id="KW-1185">Reference proteome</keyword>
<dbReference type="InterPro" id="IPR015679">
    <property type="entry name" value="PLipase_D_fam"/>
</dbReference>
<dbReference type="Gene3D" id="3.30.870.10">
    <property type="entry name" value="Endonuclease Chain A"/>
    <property type="match status" value="2"/>
</dbReference>
<keyword evidence="2" id="KW-0677">Repeat</keyword>
<dbReference type="CDD" id="cd09105">
    <property type="entry name" value="PLDc_vPLD1_2_like_2"/>
    <property type="match status" value="1"/>
</dbReference>
<evidence type="ECO:0000313" key="7">
    <source>
        <dbReference type="EMBL" id="MEY8038227.1"/>
    </source>
</evidence>
<dbReference type="EMBL" id="JBGEHV010000002">
    <property type="protein sequence ID" value="MEY8038227.1"/>
    <property type="molecule type" value="Genomic_DNA"/>
</dbReference>
<comment type="caution">
    <text evidence="7">The sequence shown here is derived from an EMBL/GenBank/DDBJ whole genome shotgun (WGS) entry which is preliminary data.</text>
</comment>
<dbReference type="InterPro" id="IPR025202">
    <property type="entry name" value="PLD-like_dom"/>
</dbReference>
<evidence type="ECO:0000256" key="2">
    <source>
        <dbReference type="ARBA" id="ARBA00022737"/>
    </source>
</evidence>
<keyword evidence="4" id="KW-0443">Lipid metabolism</keyword>
<dbReference type="RefSeq" id="WP_345360893.1">
    <property type="nucleotide sequence ID" value="NZ_BAABII010000005.1"/>
</dbReference>
<evidence type="ECO:0000256" key="3">
    <source>
        <dbReference type="ARBA" id="ARBA00022801"/>
    </source>
</evidence>
<dbReference type="Pfam" id="PF13091">
    <property type="entry name" value="PLDc_2"/>
    <property type="match status" value="1"/>
</dbReference>
<reference evidence="7 8" key="1">
    <citation type="submission" date="2024-08" db="EMBL/GenBank/DDBJ databases">
        <title>Genome mining of Saccharopolyspora cebuensis PGLac3 from Nigerian medicinal plant.</title>
        <authorList>
            <person name="Ezeobiora C.E."/>
            <person name="Igbokwe N.H."/>
            <person name="Amin D.H."/>
            <person name="Mendie U.E."/>
        </authorList>
    </citation>
    <scope>NUCLEOTIDE SEQUENCE [LARGE SCALE GENOMIC DNA]</scope>
    <source>
        <strain evidence="7 8">PGLac3</strain>
    </source>
</reference>
<evidence type="ECO:0000256" key="5">
    <source>
        <dbReference type="SAM" id="MobiDB-lite"/>
    </source>
</evidence>
<feature type="region of interest" description="Disordered" evidence="5">
    <location>
        <begin position="497"/>
        <end position="520"/>
    </location>
</feature>
<proteinExistence type="predicted"/>
<evidence type="ECO:0000259" key="6">
    <source>
        <dbReference type="PROSITE" id="PS50035"/>
    </source>
</evidence>
<feature type="domain" description="PLD phosphodiesterase" evidence="6">
    <location>
        <begin position="378"/>
        <end position="400"/>
    </location>
</feature>
<dbReference type="InterPro" id="IPR001736">
    <property type="entry name" value="PLipase_D/transphosphatidylase"/>
</dbReference>
<name>A0ABV4CDY5_9PSEU</name>
<protein>
    <submittedName>
        <fullName evidence="7">Phospholipase D family protein</fullName>
    </submittedName>
</protein>
<dbReference type="PANTHER" id="PTHR18896">
    <property type="entry name" value="PHOSPHOLIPASE D"/>
    <property type="match status" value="1"/>
</dbReference>
<gene>
    <name evidence="7" type="ORF">AB8O55_02350</name>
</gene>
<sequence>MDHDERGATDWLLTPAERGNPHTGLDGPTAWSGGNRVRPLIDGAEYFDRLRAELADTGPGDRIHLAAWLGDPDQPLDASGRTAGAALVAAVRAGASVHALLWRPYLDVLDDFVPGNLDLAALLRREGATAVLDQRVRATGSHHQKFLVIRRPDRPGDDVAFVGGIDPCPSRRDDDGHRGDPRVQSSVAAVYGHRPSWHDAHLEVRGPAVADVEHCFRERWQDSTSLRRAPASWWHREEHPTALPEPLPAPPRCGPHAVQLLRTYPAKTPPFPFAPDGERSVAHGYRKALRRARRFIYVEDQFLWSPMVAEVFAEALRRRPHLRLVAVLPRRPDKDGALHVATSDVAHADAVDLLHRAGGDRVHLFELESDAGPPIYVHSKLCVVDDVWAAVGSANLNRRSWTYDSELTAAVVDEPGGSFARDLRVRLWREHLGGRPDPEPDPPERGIALLREAAAALDRWHAAGRRGPRPPGHLRTHRRPRVTRRTRLWAVPAGRLLTDPDGRAWSPRRRGAAALDRLDD</sequence>
<organism evidence="7 8">
    <name type="scientific">Saccharopolyspora cebuensis</name>
    <dbReference type="NCBI Taxonomy" id="418759"/>
    <lineage>
        <taxon>Bacteria</taxon>
        <taxon>Bacillati</taxon>
        <taxon>Actinomycetota</taxon>
        <taxon>Actinomycetes</taxon>
        <taxon>Pseudonocardiales</taxon>
        <taxon>Pseudonocardiaceae</taxon>
        <taxon>Saccharopolyspora</taxon>
    </lineage>
</organism>
<keyword evidence="3" id="KW-0378">Hydrolase</keyword>
<dbReference type="SUPFAM" id="SSF56024">
    <property type="entry name" value="Phospholipase D/nuclease"/>
    <property type="match status" value="2"/>
</dbReference>
<dbReference type="Proteomes" id="UP001564626">
    <property type="component" value="Unassembled WGS sequence"/>
</dbReference>
<dbReference type="PANTHER" id="PTHR18896:SF76">
    <property type="entry name" value="PHOSPHOLIPASE"/>
    <property type="match status" value="1"/>
</dbReference>
<comment type="catalytic activity">
    <reaction evidence="1">
        <text>a 1,2-diacyl-sn-glycero-3-phosphocholine + H2O = a 1,2-diacyl-sn-glycero-3-phosphate + choline + H(+)</text>
        <dbReference type="Rhea" id="RHEA:14445"/>
        <dbReference type="ChEBI" id="CHEBI:15354"/>
        <dbReference type="ChEBI" id="CHEBI:15377"/>
        <dbReference type="ChEBI" id="CHEBI:15378"/>
        <dbReference type="ChEBI" id="CHEBI:57643"/>
        <dbReference type="ChEBI" id="CHEBI:58608"/>
        <dbReference type="EC" id="3.1.4.4"/>
    </reaction>
</comment>
<evidence type="ECO:0000256" key="4">
    <source>
        <dbReference type="ARBA" id="ARBA00023098"/>
    </source>
</evidence>
<dbReference type="PROSITE" id="PS50035">
    <property type="entry name" value="PLD"/>
    <property type="match status" value="1"/>
</dbReference>
<evidence type="ECO:0000256" key="1">
    <source>
        <dbReference type="ARBA" id="ARBA00000798"/>
    </source>
</evidence>
<evidence type="ECO:0000313" key="8">
    <source>
        <dbReference type="Proteomes" id="UP001564626"/>
    </source>
</evidence>
<feature type="region of interest" description="Disordered" evidence="5">
    <location>
        <begin position="1"/>
        <end position="32"/>
    </location>
</feature>
<dbReference type="SMART" id="SM00155">
    <property type="entry name" value="PLDc"/>
    <property type="match status" value="2"/>
</dbReference>